<name>A0ABU1ZY33_9CORY</name>
<dbReference type="Proteomes" id="UP001180840">
    <property type="component" value="Unassembled WGS sequence"/>
</dbReference>
<evidence type="ECO:0000259" key="1">
    <source>
        <dbReference type="Pfam" id="PF00144"/>
    </source>
</evidence>
<accession>A0ABU1ZY33</accession>
<reference evidence="2" key="1">
    <citation type="submission" date="2023-07" db="EMBL/GenBank/DDBJ databases">
        <title>Sequencing the genomes of 1000 actinobacteria strains.</title>
        <authorList>
            <person name="Klenk H.-P."/>
        </authorList>
    </citation>
    <scope>NUCLEOTIDE SEQUENCE</scope>
    <source>
        <strain evidence="2">DSM 107476</strain>
    </source>
</reference>
<evidence type="ECO:0000313" key="2">
    <source>
        <dbReference type="EMBL" id="MDR7329842.1"/>
    </source>
</evidence>
<dbReference type="PANTHER" id="PTHR43283">
    <property type="entry name" value="BETA-LACTAMASE-RELATED"/>
    <property type="match status" value="1"/>
</dbReference>
<dbReference type="InterPro" id="IPR050789">
    <property type="entry name" value="Diverse_Enzym_Activities"/>
</dbReference>
<dbReference type="InterPro" id="IPR001466">
    <property type="entry name" value="Beta-lactam-related"/>
</dbReference>
<protein>
    <submittedName>
        <fullName evidence="2">CubicO group peptidase (Beta-lactamase class C family)</fullName>
    </submittedName>
</protein>
<proteinExistence type="predicted"/>
<dbReference type="InterPro" id="IPR012338">
    <property type="entry name" value="Beta-lactam/transpept-like"/>
</dbReference>
<dbReference type="PANTHER" id="PTHR43283:SF15">
    <property type="entry name" value="CONSERVED PROTEIN"/>
    <property type="match status" value="1"/>
</dbReference>
<comment type="caution">
    <text evidence="2">The sequence shown here is derived from an EMBL/GenBank/DDBJ whole genome shotgun (WGS) entry which is preliminary data.</text>
</comment>
<dbReference type="SUPFAM" id="SSF56601">
    <property type="entry name" value="beta-lactamase/transpeptidase-like"/>
    <property type="match status" value="1"/>
</dbReference>
<sequence length="272" mass="29244">MDTLEALQQVGHWPVDHAAAAVIADGRLWRTGDTGRVFALASVTKPVAAWGFLVAVEEGVLELDQPMGPEGATVRHLLAHASGVGFRDRAPERPAGDRRIYSSAGFEILAEGVEKLSGLPFPEYLAEAVLAPLGMGDTRLHGSAGHDMSSTVEDMSRFILEVLEPSLLHESTVAEIVTDQFPGLRGTVPGYGMHKPNPWGLGFELHGTKSPHWLGKGMPADVAGHFGQSGTYLWVHRPTGRGMVALTDRDFGAWANPLWAETNDAVWAELEG</sequence>
<evidence type="ECO:0000313" key="3">
    <source>
        <dbReference type="Proteomes" id="UP001180840"/>
    </source>
</evidence>
<dbReference type="Pfam" id="PF00144">
    <property type="entry name" value="Beta-lactamase"/>
    <property type="match status" value="1"/>
</dbReference>
<feature type="domain" description="Beta-lactamase-related" evidence="1">
    <location>
        <begin position="18"/>
        <end position="253"/>
    </location>
</feature>
<dbReference type="Gene3D" id="3.40.710.10">
    <property type="entry name" value="DD-peptidase/beta-lactamase superfamily"/>
    <property type="match status" value="1"/>
</dbReference>
<keyword evidence="3" id="KW-1185">Reference proteome</keyword>
<organism evidence="2 3">
    <name type="scientific">Corynebacterium guangdongense</name>
    <dbReference type="NCBI Taxonomy" id="1783348"/>
    <lineage>
        <taxon>Bacteria</taxon>
        <taxon>Bacillati</taxon>
        <taxon>Actinomycetota</taxon>
        <taxon>Actinomycetes</taxon>
        <taxon>Mycobacteriales</taxon>
        <taxon>Corynebacteriaceae</taxon>
        <taxon>Corynebacterium</taxon>
    </lineage>
</organism>
<dbReference type="EMBL" id="JAVDXZ010000001">
    <property type="protein sequence ID" value="MDR7329842.1"/>
    <property type="molecule type" value="Genomic_DNA"/>
</dbReference>
<dbReference type="RefSeq" id="WP_290194983.1">
    <property type="nucleotide sequence ID" value="NZ_CP047654.1"/>
</dbReference>
<gene>
    <name evidence="2" type="ORF">J2S39_001518</name>
</gene>